<dbReference type="Gene3D" id="3.40.33.10">
    <property type="entry name" value="CAP"/>
    <property type="match status" value="5"/>
</dbReference>
<comment type="similarity">
    <text evidence="1">Belongs to the CRISP family.</text>
</comment>
<feature type="domain" description="SCP" evidence="3">
    <location>
        <begin position="832"/>
        <end position="965"/>
    </location>
</feature>
<protein>
    <submittedName>
        <fullName evidence="4">GAPR1 protein</fullName>
    </submittedName>
</protein>
<feature type="compositionally biased region" description="Basic and acidic residues" evidence="2">
    <location>
        <begin position="979"/>
        <end position="994"/>
    </location>
</feature>
<feature type="domain" description="SCP" evidence="3">
    <location>
        <begin position="653"/>
        <end position="785"/>
    </location>
</feature>
<dbReference type="FunFam" id="3.40.33.10:FF:000002">
    <property type="entry name" value="Golgi-associated plant pathogenesis-related protein 1"/>
    <property type="match status" value="2"/>
</dbReference>
<feature type="region of interest" description="Disordered" evidence="2">
    <location>
        <begin position="794"/>
        <end position="832"/>
    </location>
</feature>
<dbReference type="InterPro" id="IPR035940">
    <property type="entry name" value="CAP_sf"/>
</dbReference>
<comment type="caution">
    <text evidence="4">The sequence shown here is derived from an EMBL/GenBank/DDBJ whole genome shotgun (WGS) entry which is preliminary data.</text>
</comment>
<dbReference type="PRINTS" id="PR00838">
    <property type="entry name" value="V5ALLERGEN"/>
</dbReference>
<reference evidence="4" key="1">
    <citation type="journal article" date="2021" name="Cell">
        <title>Tracing the genetic footprints of vertebrate landing in non-teleost ray-finned fishes.</title>
        <authorList>
            <person name="Bi X."/>
            <person name="Wang K."/>
            <person name="Yang L."/>
            <person name="Pan H."/>
            <person name="Jiang H."/>
            <person name="Wei Q."/>
            <person name="Fang M."/>
            <person name="Yu H."/>
            <person name="Zhu C."/>
            <person name="Cai Y."/>
            <person name="He Y."/>
            <person name="Gan X."/>
            <person name="Zeng H."/>
            <person name="Yu D."/>
            <person name="Zhu Y."/>
            <person name="Jiang H."/>
            <person name="Qiu Q."/>
            <person name="Yang H."/>
            <person name="Zhang Y.E."/>
            <person name="Wang W."/>
            <person name="Zhu M."/>
            <person name="He S."/>
            <person name="Zhang G."/>
        </authorList>
    </citation>
    <scope>NUCLEOTIDE SEQUENCE</scope>
    <source>
        <strain evidence="4">Allg_001</strain>
    </source>
</reference>
<evidence type="ECO:0000256" key="2">
    <source>
        <dbReference type="SAM" id="MobiDB-lite"/>
    </source>
</evidence>
<feature type="domain" description="SCP" evidence="3">
    <location>
        <begin position="243"/>
        <end position="375"/>
    </location>
</feature>
<name>A0A8J7P3Q3_ATRSP</name>
<dbReference type="GO" id="GO:0005576">
    <property type="term" value="C:extracellular region"/>
    <property type="evidence" value="ECO:0007669"/>
    <property type="project" value="InterPro"/>
</dbReference>
<dbReference type="SUPFAM" id="SSF55797">
    <property type="entry name" value="PR-1-like"/>
    <property type="match status" value="5"/>
</dbReference>
<dbReference type="PROSITE" id="PS01009">
    <property type="entry name" value="CRISP_1"/>
    <property type="match status" value="4"/>
</dbReference>
<accession>A0A8J7P3Q3</accession>
<dbReference type="AlphaFoldDB" id="A0A8J7P3Q3"/>
<dbReference type="InterPro" id="IPR014044">
    <property type="entry name" value="CAP_dom"/>
</dbReference>
<evidence type="ECO:0000256" key="1">
    <source>
        <dbReference type="ARBA" id="ARBA00009923"/>
    </source>
</evidence>
<feature type="region of interest" description="Disordered" evidence="2">
    <location>
        <begin position="610"/>
        <end position="651"/>
    </location>
</feature>
<evidence type="ECO:0000313" key="4">
    <source>
        <dbReference type="EMBL" id="MBN3323916.1"/>
    </source>
</evidence>
<evidence type="ECO:0000259" key="3">
    <source>
        <dbReference type="SMART" id="SM00198"/>
    </source>
</evidence>
<dbReference type="FunFam" id="3.40.33.10:FF:000016">
    <property type="entry name" value="Golgi-associated plant pathogenesis-related protein 1"/>
    <property type="match status" value="1"/>
</dbReference>
<dbReference type="Pfam" id="PF00188">
    <property type="entry name" value="CAP"/>
    <property type="match status" value="5"/>
</dbReference>
<dbReference type="CDD" id="cd05382">
    <property type="entry name" value="CAP_GAPR1-like"/>
    <property type="match status" value="5"/>
</dbReference>
<feature type="domain" description="SCP" evidence="3">
    <location>
        <begin position="503"/>
        <end position="601"/>
    </location>
</feature>
<dbReference type="PANTHER" id="PTHR10334">
    <property type="entry name" value="CYSTEINE-RICH SECRETORY PROTEIN-RELATED"/>
    <property type="match status" value="1"/>
</dbReference>
<dbReference type="SMART" id="SM00198">
    <property type="entry name" value="SCP"/>
    <property type="match status" value="5"/>
</dbReference>
<keyword evidence="5" id="KW-1185">Reference proteome</keyword>
<feature type="region of interest" description="Disordered" evidence="2">
    <location>
        <begin position="971"/>
        <end position="996"/>
    </location>
</feature>
<feature type="non-terminal residue" evidence="4">
    <location>
        <position position="1"/>
    </location>
</feature>
<dbReference type="InterPro" id="IPR001283">
    <property type="entry name" value="CRISP-related"/>
</dbReference>
<evidence type="ECO:0000313" key="5">
    <source>
        <dbReference type="Proteomes" id="UP000736164"/>
    </source>
</evidence>
<proteinExistence type="inferred from homology"/>
<feature type="domain" description="SCP" evidence="3">
    <location>
        <begin position="1027"/>
        <end position="1161"/>
    </location>
</feature>
<organism evidence="4 5">
    <name type="scientific">Atractosteus spatula</name>
    <name type="common">Alligator gar</name>
    <name type="synonym">Lepisosteus spatula</name>
    <dbReference type="NCBI Taxonomy" id="7917"/>
    <lineage>
        <taxon>Eukaryota</taxon>
        <taxon>Metazoa</taxon>
        <taxon>Chordata</taxon>
        <taxon>Craniata</taxon>
        <taxon>Vertebrata</taxon>
        <taxon>Euteleostomi</taxon>
        <taxon>Actinopterygii</taxon>
        <taxon>Neopterygii</taxon>
        <taxon>Holostei</taxon>
        <taxon>Semionotiformes</taxon>
        <taxon>Lepisosteidae</taxon>
        <taxon>Atractosteus</taxon>
    </lineage>
</organism>
<sequence>MSGARPAPGTRVCYRSAAHCCPLEPPPPDSYRVAAPAGLYHSLLACKRDTDTGPASLPLTDKQFKLRFTVVILTHSEHVSCCYLVFSWSSLAEAGKQANSPIPPPKTPNHSSKRPKLSDFSILNINVKDTLLPLPAVGCDVCAAPLRLRASHLCRVSPGGRKIPAALNVRADNGKKNIRQGCGVGWRLEEGYLLVQIRNGAPVVQRGRTTPIAARAHLPDSCLLQTNMVFRKTKGMADDKLSSFDKEFLDTHNDYRKKHGAPPLTLSRELSKTAQAWADHLLSIKTLQHSETENGENVYYAWSSAPKKLTGKEAVDSWYSEIKDYDFNNPGFQSNTGHFTQVVWKSSLEVGVGQATDGNTIFVVGQYSPAGNISNPGYFEKNVLPLGTPVSRRTTHKATKIPDLQNARGHICFKERVIGSIKQLRAQCEPVPEGQTPRVPTGMLCGNGSIQIQPPAYLIPSHSEIPKSQLSPLQFPPLAHIQEFSSFPRLCPAAPELLWARLVAPPHLLHARSRGGGGCHGVLAALIGVSCAVPAGDEAVESWYSEIKDYDFSRPGFSTNTGHFTQVVWRDSQELGIAKATDGKGMVFVVARYQPAGNITNAGYFEKNVLPPGAKPPEGASKGAGVKPQLQSRPGERNGQQADGSAPVHKQSGFDKEFLDTHNDYRKKHGAPPLTLSRELSKTAQAWADHLLSIKTLQHSKTENGENVYYAWSSAPKKLTGKEAVDSWYSEIKDYNFSRPGFQSNTGHFTQVVWKSSLEVGVGQATDGNTVFVVGQYSPAGNISNPGYFEKNVLPLGTPGAKPPEDASKGAGLKPQPGQRNGQQADGSAPDSFTRDILQACNEKRQAHGAPPLSLNSEMSRGAQSWAESLLATRVLKHSTTTYGENIWAKTGGPGITATGQEVVDSWYKEMDNYDFSRPGSQTKTGHFTQLVWRSSQELGVGLANSGTGSVIVVAQFQPAGNITNPGYYSRNVLPKGSKVTDKPREEDSGEKGAGRPVVTLPGHCMISHNCLNCLIDSNSDQSSQLSQFSQSLRETMNRFRQQHGAPPLQLSSALSKEALSWASHLVQSKALKSSGKDYGENLWYCLSSSTAPPAGSEVAESWYKESSKYNFGSPGFKSGTGNFSQMVWKSSREVGIGLATDGAGMFIAVVFFSPAGNITNKGYFEDNVKPKGTRI</sequence>
<dbReference type="InterPro" id="IPR002413">
    <property type="entry name" value="V5_allergen-like"/>
</dbReference>
<gene>
    <name evidence="4" type="primary">Glipr2_1</name>
    <name evidence="4" type="ORF">GTO95_0010398</name>
</gene>
<feature type="non-terminal residue" evidence="4">
    <location>
        <position position="1176"/>
    </location>
</feature>
<dbReference type="PRINTS" id="PR00837">
    <property type="entry name" value="V5TPXLIKE"/>
</dbReference>
<dbReference type="Proteomes" id="UP000736164">
    <property type="component" value="Unassembled WGS sequence"/>
</dbReference>
<dbReference type="FunFam" id="3.40.33.10:FF:000074">
    <property type="entry name" value="Si:dkey-2n12.1 protein"/>
    <property type="match status" value="2"/>
</dbReference>
<dbReference type="InterPro" id="IPR034113">
    <property type="entry name" value="SCP_GAPR1-like"/>
</dbReference>
<dbReference type="InterPro" id="IPR018244">
    <property type="entry name" value="Allrgn_V5/Tpx1_CS"/>
</dbReference>
<dbReference type="EMBL" id="JAAWVO010068281">
    <property type="protein sequence ID" value="MBN3323916.1"/>
    <property type="molecule type" value="Genomic_DNA"/>
</dbReference>